<dbReference type="KEGG" id="sct:SCAT_1988"/>
<evidence type="ECO:0000313" key="6">
    <source>
        <dbReference type="Proteomes" id="UP000007842"/>
    </source>
</evidence>
<accession>F8JUE0</accession>
<dbReference type="PANTHER" id="PTHR30308">
    <property type="entry name" value="TMRNA-BINDING COMPONENT OF TRANS-TRANSLATION TAGGING COMPLEX"/>
    <property type="match status" value="1"/>
</dbReference>
<gene>
    <name evidence="3" type="primary">smpB</name>
    <name evidence="5" type="ordered locus">SCATT_19790</name>
</gene>
<dbReference type="GO" id="GO:0003723">
    <property type="term" value="F:RNA binding"/>
    <property type="evidence" value="ECO:0007669"/>
    <property type="project" value="UniProtKB-UniRule"/>
</dbReference>
<keyword evidence="2 3" id="KW-0694">RNA-binding</keyword>
<protein>
    <recommendedName>
        <fullName evidence="3">SsrA-binding protein</fullName>
    </recommendedName>
    <alternativeName>
        <fullName evidence="3">Small protein B</fullName>
    </alternativeName>
</protein>
<dbReference type="InterPro" id="IPR000037">
    <property type="entry name" value="SsrA-bd_prot"/>
</dbReference>
<proteinExistence type="inferred from homology"/>
<dbReference type="PATRIC" id="fig|1003195.11.peg.3517"/>
<accession>G8WWE3</accession>
<dbReference type="KEGG" id="scy:SCATT_19790"/>
<dbReference type="PANTHER" id="PTHR30308:SF2">
    <property type="entry name" value="SSRA-BINDING PROTEIN"/>
    <property type="match status" value="1"/>
</dbReference>
<dbReference type="eggNOG" id="COG0691">
    <property type="taxonomic scope" value="Bacteria"/>
</dbReference>
<dbReference type="NCBIfam" id="TIGR00086">
    <property type="entry name" value="smpB"/>
    <property type="match status" value="1"/>
</dbReference>
<dbReference type="RefSeq" id="WP_014142743.1">
    <property type="nucleotide sequence ID" value="NC_016111.1"/>
</dbReference>
<evidence type="ECO:0000256" key="3">
    <source>
        <dbReference type="HAMAP-Rule" id="MF_00023"/>
    </source>
</evidence>
<feature type="compositionally biased region" description="Basic and acidic residues" evidence="4">
    <location>
        <begin position="129"/>
        <end position="148"/>
    </location>
</feature>
<dbReference type="InterPro" id="IPR020081">
    <property type="entry name" value="SsrA-bd_prot_CS"/>
</dbReference>
<dbReference type="OrthoDB" id="9805462at2"/>
<keyword evidence="6" id="KW-1185">Reference proteome</keyword>
<dbReference type="EMBL" id="CP003219">
    <property type="protein sequence ID" value="AEW94350.1"/>
    <property type="molecule type" value="Genomic_DNA"/>
</dbReference>
<comment type="function">
    <text evidence="3">Required for rescue of stalled ribosomes mediated by trans-translation. Binds to transfer-messenger RNA (tmRNA), required for stable association of tmRNA with ribosomes. tmRNA and SmpB together mimic tRNA shape, replacing the anticodon stem-loop with SmpB. tmRNA is encoded by the ssrA gene; the 2 termini fold to resemble tRNA(Ala) and it encodes a 'tag peptide', a short internal open reading frame. During trans-translation Ala-aminoacylated tmRNA acts like a tRNA, entering the A-site of stalled ribosomes, displacing the stalled mRNA. The ribosome then switches to translate the ORF on the tmRNA; the nascent peptide is terminated with the 'tag peptide' encoded by the tmRNA and targeted for degradation. The ribosome is freed to recommence translation, which seems to be the essential function of trans-translation.</text>
</comment>
<dbReference type="HOGENOM" id="CLU_108953_2_1_11"/>
<dbReference type="InterPro" id="IPR023620">
    <property type="entry name" value="SmpB"/>
</dbReference>
<evidence type="ECO:0000256" key="4">
    <source>
        <dbReference type="SAM" id="MobiDB-lite"/>
    </source>
</evidence>
<dbReference type="GO" id="GO:0005829">
    <property type="term" value="C:cytosol"/>
    <property type="evidence" value="ECO:0007669"/>
    <property type="project" value="TreeGrafter"/>
</dbReference>
<reference evidence="6" key="1">
    <citation type="submission" date="2011-12" db="EMBL/GenBank/DDBJ databases">
        <title>Complete genome sequence of Streptomyces cattleya strain DSM 46488.</title>
        <authorList>
            <person name="Ou H.-Y."/>
            <person name="Li P."/>
            <person name="Zhao C."/>
            <person name="O'Hagan D."/>
            <person name="Deng Z."/>
        </authorList>
    </citation>
    <scope>NUCLEOTIDE SEQUENCE [LARGE SCALE GENOMIC DNA]</scope>
    <source>
        <strain evidence="6">ATCC 35852 / DSM 46488 / JCM 4925 / NBRC 14057 / NRRL 8057</strain>
    </source>
</reference>
<name>F8JUE0_STREN</name>
<dbReference type="Gene3D" id="2.40.280.10">
    <property type="match status" value="1"/>
</dbReference>
<keyword evidence="1 3" id="KW-0963">Cytoplasm</keyword>
<dbReference type="AlphaFoldDB" id="F8JUE0"/>
<evidence type="ECO:0000256" key="2">
    <source>
        <dbReference type="ARBA" id="ARBA00022884"/>
    </source>
</evidence>
<dbReference type="GO" id="GO:0070929">
    <property type="term" value="P:trans-translation"/>
    <property type="evidence" value="ECO:0007669"/>
    <property type="project" value="UniProtKB-UniRule"/>
</dbReference>
<dbReference type="Pfam" id="PF01668">
    <property type="entry name" value="SmpB"/>
    <property type="match status" value="1"/>
</dbReference>
<dbReference type="SUPFAM" id="SSF74982">
    <property type="entry name" value="Small protein B (SmpB)"/>
    <property type="match status" value="1"/>
</dbReference>
<dbReference type="HAMAP" id="MF_00023">
    <property type="entry name" value="SmpB"/>
    <property type="match status" value="1"/>
</dbReference>
<feature type="region of interest" description="Disordered" evidence="4">
    <location>
        <begin position="129"/>
        <end position="159"/>
    </location>
</feature>
<dbReference type="CDD" id="cd09294">
    <property type="entry name" value="SmpB"/>
    <property type="match status" value="1"/>
</dbReference>
<dbReference type="STRING" id="1003195.SCATT_19790"/>
<sequence length="159" mass="18105">MAKETGRKLIAQNKKARHDYHILDTYEAGLVLTGTEVKSLRQGRASLVDGFAQLDGGEAWLHNVHIPEYSQGTWTNHSARRKRKLLLHRAEIDKLVGKTQETGNTIVPLALYFKDGRAKVEIALAKGKKDYDKRQTLREKQDRREADRAMSAARRRSRG</sequence>
<evidence type="ECO:0000256" key="1">
    <source>
        <dbReference type="ARBA" id="ARBA00022490"/>
    </source>
</evidence>
<comment type="subcellular location">
    <subcellularLocation>
        <location evidence="3">Cytoplasm</location>
    </subcellularLocation>
    <text evidence="3">The tmRNA-SmpB complex associates with stalled 70S ribosomes.</text>
</comment>
<dbReference type="PROSITE" id="PS01317">
    <property type="entry name" value="SSRP"/>
    <property type="match status" value="1"/>
</dbReference>
<dbReference type="NCBIfam" id="NF003843">
    <property type="entry name" value="PRK05422.1"/>
    <property type="match status" value="1"/>
</dbReference>
<evidence type="ECO:0000313" key="5">
    <source>
        <dbReference type="EMBL" id="AEW94350.1"/>
    </source>
</evidence>
<comment type="similarity">
    <text evidence="3">Belongs to the SmpB family.</text>
</comment>
<organism evidence="5 6">
    <name type="scientific">Streptantibioticus cattleyicolor (strain ATCC 35852 / DSM 46488 / JCM 4925 / NBRC 14057 / NRRL 8057)</name>
    <name type="common">Streptomyces cattleya</name>
    <dbReference type="NCBI Taxonomy" id="1003195"/>
    <lineage>
        <taxon>Bacteria</taxon>
        <taxon>Bacillati</taxon>
        <taxon>Actinomycetota</taxon>
        <taxon>Actinomycetes</taxon>
        <taxon>Kitasatosporales</taxon>
        <taxon>Streptomycetaceae</taxon>
        <taxon>Streptantibioticus</taxon>
    </lineage>
</organism>
<dbReference type="Proteomes" id="UP000007842">
    <property type="component" value="Chromosome"/>
</dbReference>
<dbReference type="GO" id="GO:0070930">
    <property type="term" value="P:trans-translation-dependent protein tagging"/>
    <property type="evidence" value="ECO:0007669"/>
    <property type="project" value="TreeGrafter"/>
</dbReference>